<keyword evidence="2" id="KW-1133">Transmembrane helix</keyword>
<organism evidence="3 4">
    <name type="scientific">Aplosporella prunicola CBS 121167</name>
    <dbReference type="NCBI Taxonomy" id="1176127"/>
    <lineage>
        <taxon>Eukaryota</taxon>
        <taxon>Fungi</taxon>
        <taxon>Dikarya</taxon>
        <taxon>Ascomycota</taxon>
        <taxon>Pezizomycotina</taxon>
        <taxon>Dothideomycetes</taxon>
        <taxon>Dothideomycetes incertae sedis</taxon>
        <taxon>Botryosphaeriales</taxon>
        <taxon>Aplosporellaceae</taxon>
        <taxon>Aplosporella</taxon>
    </lineage>
</organism>
<name>A0A6A6BG77_9PEZI</name>
<gene>
    <name evidence="3" type="ORF">K452DRAFT_331757</name>
</gene>
<proteinExistence type="predicted"/>
<feature type="compositionally biased region" description="Low complexity" evidence="1">
    <location>
        <begin position="69"/>
        <end position="85"/>
    </location>
</feature>
<evidence type="ECO:0000313" key="4">
    <source>
        <dbReference type="Proteomes" id="UP000799438"/>
    </source>
</evidence>
<protein>
    <submittedName>
        <fullName evidence="3">Uncharacterized protein</fullName>
    </submittedName>
</protein>
<evidence type="ECO:0000256" key="1">
    <source>
        <dbReference type="SAM" id="MobiDB-lite"/>
    </source>
</evidence>
<feature type="compositionally biased region" description="Polar residues" evidence="1">
    <location>
        <begin position="129"/>
        <end position="140"/>
    </location>
</feature>
<evidence type="ECO:0000256" key="2">
    <source>
        <dbReference type="SAM" id="Phobius"/>
    </source>
</evidence>
<accession>A0A6A6BG77</accession>
<feature type="region of interest" description="Disordered" evidence="1">
    <location>
        <begin position="39"/>
        <end position="148"/>
    </location>
</feature>
<sequence>MLLYVSSPIIVKLRSFYSVSLSFLPWGLRLTSIIYKQSASKRQTPSQISPNKHLTHSPRPQRQNKPHQPLSRAAPAASALGSNLPNTSEKLGGNPPNAAYASILTSQPTQRVQSNSKGSTSPRCPRRASGSTLSSSNRFTLTPSQSVLSQPPPLTRYAYAHACPCPSPSASGVKYRPRSHSARRLCSSAVSERQMAHQSALRAAVAAVVVGVVEVVLLLLWWWLRCRCHAYMTGITARSACAISASARGLMLRAGLGGTRGRGRASSAVRRVGVGSVGWWCCCCCCCCCCGDGGGGVCTLTFAPAPMPTPALMLPSALGADPGPAGEEERWGQERLVRGSGSGAGSAFFGGGGGVTGCIARPFGWSAVNGPFFLFAGSATISNSTGAGVWGRETCSPEPKQRRRIKRAFRKAAKPA</sequence>
<feature type="transmembrane region" description="Helical" evidence="2">
    <location>
        <begin position="203"/>
        <end position="224"/>
    </location>
</feature>
<evidence type="ECO:0000313" key="3">
    <source>
        <dbReference type="EMBL" id="KAF2143086.1"/>
    </source>
</evidence>
<feature type="compositionally biased region" description="Polar residues" evidence="1">
    <location>
        <begin position="39"/>
        <end position="63"/>
    </location>
</feature>
<keyword evidence="4" id="KW-1185">Reference proteome</keyword>
<dbReference type="Proteomes" id="UP000799438">
    <property type="component" value="Unassembled WGS sequence"/>
</dbReference>
<dbReference type="AlphaFoldDB" id="A0A6A6BG77"/>
<feature type="region of interest" description="Disordered" evidence="1">
    <location>
        <begin position="387"/>
        <end position="416"/>
    </location>
</feature>
<feature type="compositionally biased region" description="Polar residues" evidence="1">
    <location>
        <begin position="103"/>
        <end position="122"/>
    </location>
</feature>
<reference evidence="3" key="1">
    <citation type="journal article" date="2020" name="Stud. Mycol.">
        <title>101 Dothideomycetes genomes: a test case for predicting lifestyles and emergence of pathogens.</title>
        <authorList>
            <person name="Haridas S."/>
            <person name="Albert R."/>
            <person name="Binder M."/>
            <person name="Bloem J."/>
            <person name="Labutti K."/>
            <person name="Salamov A."/>
            <person name="Andreopoulos B."/>
            <person name="Baker S."/>
            <person name="Barry K."/>
            <person name="Bills G."/>
            <person name="Bluhm B."/>
            <person name="Cannon C."/>
            <person name="Castanera R."/>
            <person name="Culley D."/>
            <person name="Daum C."/>
            <person name="Ezra D."/>
            <person name="Gonzalez J."/>
            <person name="Henrissat B."/>
            <person name="Kuo A."/>
            <person name="Liang C."/>
            <person name="Lipzen A."/>
            <person name="Lutzoni F."/>
            <person name="Magnuson J."/>
            <person name="Mondo S."/>
            <person name="Nolan M."/>
            <person name="Ohm R."/>
            <person name="Pangilinan J."/>
            <person name="Park H.-J."/>
            <person name="Ramirez L."/>
            <person name="Alfaro M."/>
            <person name="Sun H."/>
            <person name="Tritt A."/>
            <person name="Yoshinaga Y."/>
            <person name="Zwiers L.-H."/>
            <person name="Turgeon B."/>
            <person name="Goodwin S."/>
            <person name="Spatafora J."/>
            <person name="Crous P."/>
            <person name="Grigoriev I."/>
        </authorList>
    </citation>
    <scope>NUCLEOTIDE SEQUENCE</scope>
    <source>
        <strain evidence="3">CBS 121167</strain>
    </source>
</reference>
<dbReference type="RefSeq" id="XP_033398798.1">
    <property type="nucleotide sequence ID" value="XM_033545133.1"/>
</dbReference>
<feature type="compositionally biased region" description="Basic residues" evidence="1">
    <location>
        <begin position="401"/>
        <end position="416"/>
    </location>
</feature>
<keyword evidence="2" id="KW-0812">Transmembrane</keyword>
<feature type="non-terminal residue" evidence="3">
    <location>
        <position position="416"/>
    </location>
</feature>
<keyword evidence="2" id="KW-0472">Membrane</keyword>
<dbReference type="EMBL" id="ML995483">
    <property type="protein sequence ID" value="KAF2143086.1"/>
    <property type="molecule type" value="Genomic_DNA"/>
</dbReference>
<dbReference type="GeneID" id="54302629"/>